<keyword evidence="2" id="KW-0949">S-adenosyl-L-methionine</keyword>
<evidence type="ECO:0000313" key="8">
    <source>
        <dbReference type="Proteomes" id="UP000671852"/>
    </source>
</evidence>
<dbReference type="Gene3D" id="3.20.20.70">
    <property type="entry name" value="Aldolase class I"/>
    <property type="match status" value="2"/>
</dbReference>
<dbReference type="InterPro" id="IPR007197">
    <property type="entry name" value="rSAM"/>
</dbReference>
<protein>
    <recommendedName>
        <fullName evidence="6">4Fe4S-binding SPASM domain-containing protein</fullName>
    </recommendedName>
</protein>
<keyword evidence="5" id="KW-0411">Iron-sulfur</keyword>
<keyword evidence="4" id="KW-0408">Iron</keyword>
<dbReference type="KEGG" id="saqt:GJV85_03570"/>
<comment type="cofactor">
    <cofactor evidence="1">
        <name>[4Fe-4S] cluster</name>
        <dbReference type="ChEBI" id="CHEBI:49883"/>
    </cofactor>
</comment>
<dbReference type="AlphaFoldDB" id="A0A975GCF8"/>
<evidence type="ECO:0000256" key="4">
    <source>
        <dbReference type="ARBA" id="ARBA00023004"/>
    </source>
</evidence>
<dbReference type="PANTHER" id="PTHR11228:SF34">
    <property type="entry name" value="TUNGSTEN-CONTAINING ALDEHYDE FERREDOXIN OXIDOREDUCTASE COFACTOR MODIFYING PROTEIN"/>
    <property type="match status" value="1"/>
</dbReference>
<dbReference type="RefSeq" id="WP_255550562.1">
    <property type="nucleotide sequence ID" value="NZ_CP046072.1"/>
</dbReference>
<dbReference type="Proteomes" id="UP000671852">
    <property type="component" value="Chromosome"/>
</dbReference>
<dbReference type="Pfam" id="PF13186">
    <property type="entry name" value="SPASM"/>
    <property type="match status" value="1"/>
</dbReference>
<accession>A0A975GCF8</accession>
<dbReference type="SFLD" id="SFLDS00029">
    <property type="entry name" value="Radical_SAM"/>
    <property type="match status" value="1"/>
</dbReference>
<dbReference type="PANTHER" id="PTHR11228">
    <property type="entry name" value="RADICAL SAM DOMAIN PROTEIN"/>
    <property type="match status" value="1"/>
</dbReference>
<organism evidence="7 8">
    <name type="scientific">Sulfurimonas aquatica</name>
    <dbReference type="NCBI Taxonomy" id="2672570"/>
    <lineage>
        <taxon>Bacteria</taxon>
        <taxon>Pseudomonadati</taxon>
        <taxon>Campylobacterota</taxon>
        <taxon>Epsilonproteobacteria</taxon>
        <taxon>Campylobacterales</taxon>
        <taxon>Sulfurimonadaceae</taxon>
        <taxon>Sulfurimonas</taxon>
    </lineage>
</organism>
<dbReference type="GO" id="GO:0003824">
    <property type="term" value="F:catalytic activity"/>
    <property type="evidence" value="ECO:0007669"/>
    <property type="project" value="InterPro"/>
</dbReference>
<gene>
    <name evidence="7" type="ORF">GJV85_03570</name>
</gene>
<feature type="domain" description="4Fe4S-binding SPASM" evidence="6">
    <location>
        <begin position="4"/>
        <end position="69"/>
    </location>
</feature>
<evidence type="ECO:0000256" key="3">
    <source>
        <dbReference type="ARBA" id="ARBA00022723"/>
    </source>
</evidence>
<dbReference type="CDD" id="cd21109">
    <property type="entry name" value="SPASM"/>
    <property type="match status" value="1"/>
</dbReference>
<dbReference type="SUPFAM" id="SSF102114">
    <property type="entry name" value="Radical SAM enzymes"/>
    <property type="match status" value="2"/>
</dbReference>
<dbReference type="InterPro" id="IPR023885">
    <property type="entry name" value="4Fe4S-binding_SPASM_dom"/>
</dbReference>
<keyword evidence="8" id="KW-1185">Reference proteome</keyword>
<evidence type="ECO:0000256" key="2">
    <source>
        <dbReference type="ARBA" id="ARBA00022691"/>
    </source>
</evidence>
<sequence>MKYCSRPWTHMYVGPDGVVKNCSWIKFPEGNLGNLVDSSVEELWNGDMIKNIRDSIEDGSYKYCDEESCPLLGNDSLPDLSSEELKNAVKKDSLNNFPIEFNMAYDYVCNHACPTCRDTVFKSDKVYTNKIDKIENELLPYLDNAILIMASGNGDLFSSKSMLNMLGAAQPKNKDCVILLETNGALIESKWDKIKHLEDYQIHAVVTPNSYEEETYTLLTGGIASYQTTMDSLKFLAKLRLENKVSKIKLNMVVQDTNFREIPSFVDRSINEFNADIVQLKPVLRWWRLSEDDADYNRRNVRSPLHPSHKEFIDVINDPICKNPKVYHWNGENFEN</sequence>
<proteinExistence type="predicted"/>
<dbReference type="GO" id="GO:0051536">
    <property type="term" value="F:iron-sulfur cluster binding"/>
    <property type="evidence" value="ECO:0007669"/>
    <property type="project" value="UniProtKB-KW"/>
</dbReference>
<dbReference type="InterPro" id="IPR013785">
    <property type="entry name" value="Aldolase_TIM"/>
</dbReference>
<dbReference type="GO" id="GO:0046872">
    <property type="term" value="F:metal ion binding"/>
    <property type="evidence" value="ECO:0007669"/>
    <property type="project" value="UniProtKB-KW"/>
</dbReference>
<reference evidence="7" key="1">
    <citation type="submission" date="2019-11" db="EMBL/GenBank/DDBJ databases">
        <authorList>
            <person name="Kojima H."/>
        </authorList>
    </citation>
    <scope>NUCLEOTIDE SEQUENCE</scope>
    <source>
        <strain evidence="7">H1576</strain>
    </source>
</reference>
<name>A0A975GCF8_9BACT</name>
<dbReference type="InterPro" id="IPR058240">
    <property type="entry name" value="rSAM_sf"/>
</dbReference>
<reference evidence="7" key="2">
    <citation type="submission" date="2021-04" db="EMBL/GenBank/DDBJ databases">
        <title>Isolation and characterization of a novel species of the genus Sulfurimonas.</title>
        <authorList>
            <person name="Fukui M."/>
        </authorList>
    </citation>
    <scope>NUCLEOTIDE SEQUENCE</scope>
    <source>
        <strain evidence="7">H1576</strain>
    </source>
</reference>
<evidence type="ECO:0000313" key="7">
    <source>
        <dbReference type="EMBL" id="QSZ41229.1"/>
    </source>
</evidence>
<evidence type="ECO:0000259" key="6">
    <source>
        <dbReference type="Pfam" id="PF13186"/>
    </source>
</evidence>
<keyword evidence="3" id="KW-0479">Metal-binding</keyword>
<evidence type="ECO:0000256" key="1">
    <source>
        <dbReference type="ARBA" id="ARBA00001966"/>
    </source>
</evidence>
<evidence type="ECO:0000256" key="5">
    <source>
        <dbReference type="ARBA" id="ARBA00023014"/>
    </source>
</evidence>
<dbReference type="EMBL" id="CP046072">
    <property type="protein sequence ID" value="QSZ41229.1"/>
    <property type="molecule type" value="Genomic_DNA"/>
</dbReference>
<dbReference type="InterPro" id="IPR050377">
    <property type="entry name" value="Radical_SAM_PqqE_MftC-like"/>
</dbReference>